<dbReference type="Pfam" id="PF09983">
    <property type="entry name" value="JetD_C"/>
    <property type="match status" value="1"/>
</dbReference>
<dbReference type="SUPFAM" id="SSF56726">
    <property type="entry name" value="DNA topoisomerase IV, alpha subunit"/>
    <property type="match status" value="1"/>
</dbReference>
<sequence>MIFHNVLLPGNIEAEKFLSSSHGGTLMKRLKLSPNDLRFKVVPEPPSYWENPYSSDPNEVLIVEGLATYNTLRECLSYKREWEFGPIPRFLVWGEGYHIETTIDYLAELTDDIQSLAIRYLGDMDYEGYNIFANVKRKKPYLNISLGHSFYSFLSSYSNYATPVWTHQRVVQDTLELLKEQCKDHPETYQVIEGLWKENKRIAQEIISLETMFQKGEG</sequence>
<protein>
    <recommendedName>
        <fullName evidence="1">Wadjet protein JetD C-terminal domain-containing protein</fullName>
    </recommendedName>
</protein>
<accession>F4PF73</accession>
<dbReference type="Gene3D" id="3.40.1360.10">
    <property type="match status" value="1"/>
</dbReference>
<dbReference type="GO" id="GO:0003677">
    <property type="term" value="F:DNA binding"/>
    <property type="evidence" value="ECO:0007669"/>
    <property type="project" value="InterPro"/>
</dbReference>
<evidence type="ECO:0000313" key="3">
    <source>
        <dbReference type="Proteomes" id="UP000007241"/>
    </source>
</evidence>
<feature type="domain" description="Wadjet protein JetD C-terminal" evidence="1">
    <location>
        <begin position="54"/>
        <end position="212"/>
    </location>
</feature>
<dbReference type="GO" id="GO:0005694">
    <property type="term" value="C:chromosome"/>
    <property type="evidence" value="ECO:0007669"/>
    <property type="project" value="InterPro"/>
</dbReference>
<gene>
    <name evidence="2" type="ORF">BATDEDRAFT_93023</name>
</gene>
<organism evidence="2 3">
    <name type="scientific">Batrachochytrium dendrobatidis (strain JAM81 / FGSC 10211)</name>
    <name type="common">Frog chytrid fungus</name>
    <dbReference type="NCBI Taxonomy" id="684364"/>
    <lineage>
        <taxon>Eukaryota</taxon>
        <taxon>Fungi</taxon>
        <taxon>Fungi incertae sedis</taxon>
        <taxon>Chytridiomycota</taxon>
        <taxon>Chytridiomycota incertae sedis</taxon>
        <taxon>Chytridiomycetes</taxon>
        <taxon>Rhizophydiales</taxon>
        <taxon>Rhizophydiales incertae sedis</taxon>
        <taxon>Batrachochytrium</taxon>
    </lineage>
</organism>
<keyword evidence="3" id="KW-1185">Reference proteome</keyword>
<evidence type="ECO:0000313" key="2">
    <source>
        <dbReference type="EMBL" id="EGF76116.1"/>
    </source>
</evidence>
<dbReference type="InParanoid" id="F4PF73"/>
<dbReference type="Proteomes" id="UP000007241">
    <property type="component" value="Unassembled WGS sequence"/>
</dbReference>
<dbReference type="AlphaFoldDB" id="F4PF73"/>
<proteinExistence type="predicted"/>
<name>F4PF73_BATDJ</name>
<dbReference type="EMBL" id="GL882912">
    <property type="protein sequence ID" value="EGF76116.1"/>
    <property type="molecule type" value="Genomic_DNA"/>
</dbReference>
<reference evidence="2 3" key="1">
    <citation type="submission" date="2009-12" db="EMBL/GenBank/DDBJ databases">
        <title>The draft genome of Batrachochytrium dendrobatidis.</title>
        <authorList>
            <consortium name="US DOE Joint Genome Institute (JGI-PGF)"/>
            <person name="Kuo A."/>
            <person name="Salamov A."/>
            <person name="Schmutz J."/>
            <person name="Lucas S."/>
            <person name="Pitluck S."/>
            <person name="Rosenblum E."/>
            <person name="Stajich J."/>
            <person name="Eisen M."/>
            <person name="Grigoriev I.V."/>
        </authorList>
    </citation>
    <scope>NUCLEOTIDE SEQUENCE [LARGE SCALE GENOMIC DNA]</scope>
    <source>
        <strain evidence="3">JAM81 / FGSC 10211</strain>
    </source>
</reference>
<dbReference type="HOGENOM" id="CLU_1266660_0_0_1"/>
<evidence type="ECO:0000259" key="1">
    <source>
        <dbReference type="Pfam" id="PF09983"/>
    </source>
</evidence>
<dbReference type="InterPro" id="IPR024534">
    <property type="entry name" value="JetD_C"/>
</dbReference>
<dbReference type="InterPro" id="IPR036078">
    <property type="entry name" value="Spo11/TopoVI_A_sf"/>
</dbReference>